<dbReference type="Proteomes" id="UP000714275">
    <property type="component" value="Unassembled WGS sequence"/>
</dbReference>
<organism evidence="1 2">
    <name type="scientific">Suillus placidus</name>
    <dbReference type="NCBI Taxonomy" id="48579"/>
    <lineage>
        <taxon>Eukaryota</taxon>
        <taxon>Fungi</taxon>
        <taxon>Dikarya</taxon>
        <taxon>Basidiomycota</taxon>
        <taxon>Agaricomycotina</taxon>
        <taxon>Agaricomycetes</taxon>
        <taxon>Agaricomycetidae</taxon>
        <taxon>Boletales</taxon>
        <taxon>Suillineae</taxon>
        <taxon>Suillaceae</taxon>
        <taxon>Suillus</taxon>
    </lineage>
</organism>
<evidence type="ECO:0000313" key="1">
    <source>
        <dbReference type="EMBL" id="KAG1763006.1"/>
    </source>
</evidence>
<reference evidence="1" key="1">
    <citation type="journal article" date="2020" name="New Phytol.">
        <title>Comparative genomics reveals dynamic genome evolution in host specialist ectomycorrhizal fungi.</title>
        <authorList>
            <person name="Lofgren L.A."/>
            <person name="Nguyen N.H."/>
            <person name="Vilgalys R."/>
            <person name="Ruytinx J."/>
            <person name="Liao H.L."/>
            <person name="Branco S."/>
            <person name="Kuo A."/>
            <person name="LaButti K."/>
            <person name="Lipzen A."/>
            <person name="Andreopoulos W."/>
            <person name="Pangilinan J."/>
            <person name="Riley R."/>
            <person name="Hundley H."/>
            <person name="Na H."/>
            <person name="Barry K."/>
            <person name="Grigoriev I.V."/>
            <person name="Stajich J.E."/>
            <person name="Kennedy P.G."/>
        </authorList>
    </citation>
    <scope>NUCLEOTIDE SEQUENCE</scope>
    <source>
        <strain evidence="1">DOB743</strain>
    </source>
</reference>
<gene>
    <name evidence="1" type="ORF">EV702DRAFT_1205901</name>
</gene>
<comment type="caution">
    <text evidence="1">The sequence shown here is derived from an EMBL/GenBank/DDBJ whole genome shotgun (WGS) entry which is preliminary data.</text>
</comment>
<name>A0A9P7CVP7_9AGAM</name>
<evidence type="ECO:0000313" key="2">
    <source>
        <dbReference type="Proteomes" id="UP000714275"/>
    </source>
</evidence>
<dbReference type="EMBL" id="JABBWD010000184">
    <property type="protein sequence ID" value="KAG1763006.1"/>
    <property type="molecule type" value="Genomic_DNA"/>
</dbReference>
<proteinExistence type="predicted"/>
<keyword evidence="2" id="KW-1185">Reference proteome</keyword>
<dbReference type="OrthoDB" id="429813at2759"/>
<accession>A0A9P7CVP7</accession>
<protein>
    <submittedName>
        <fullName evidence="1">Uncharacterized protein</fullName>
    </submittedName>
</protein>
<sequence length="148" mass="15994">MPEVDVDGYQMPQGGGSKMGNGFFTQGFDSLSATPSIRQLARSVVHAVRHENSPSSVDVQAEIESNYSVGLGDSVRDASATLVDGCSQREDVSVVHGGFEDRGLDVTLLQLEKLLYIEADPPGADLDLDTKLYQKIRTSVTVIIHNAW</sequence>
<dbReference type="AlphaFoldDB" id="A0A9P7CVP7"/>